<organism evidence="1 2">
    <name type="scientific">Legionella jordanis</name>
    <dbReference type="NCBI Taxonomy" id="456"/>
    <lineage>
        <taxon>Bacteria</taxon>
        <taxon>Pseudomonadati</taxon>
        <taxon>Pseudomonadota</taxon>
        <taxon>Gammaproteobacteria</taxon>
        <taxon>Legionellales</taxon>
        <taxon>Legionellaceae</taxon>
        <taxon>Legionella</taxon>
    </lineage>
</organism>
<accession>A0A0W0VDP8</accession>
<protein>
    <submittedName>
        <fullName evidence="1">Chitinase domain protein</fullName>
    </submittedName>
</protein>
<dbReference type="EMBL" id="LNYJ01000011">
    <property type="protein sequence ID" value="KTD18238.1"/>
    <property type="molecule type" value="Genomic_DNA"/>
</dbReference>
<dbReference type="PATRIC" id="fig|456.5.peg.2733"/>
<name>A0A0W0VDP8_9GAMM</name>
<dbReference type="AlphaFoldDB" id="A0A0W0VDP8"/>
<comment type="caution">
    <text evidence="1">The sequence shown here is derived from an EMBL/GenBank/DDBJ whole genome shotgun (WGS) entry which is preliminary data.</text>
</comment>
<reference evidence="1 2" key="1">
    <citation type="submission" date="2015-11" db="EMBL/GenBank/DDBJ databases">
        <title>Genomic analysis of 38 Legionella species identifies large and diverse effector repertoires.</title>
        <authorList>
            <person name="Burstein D."/>
            <person name="Amaro F."/>
            <person name="Zusman T."/>
            <person name="Lifshitz Z."/>
            <person name="Cohen O."/>
            <person name="Gilbert J.A."/>
            <person name="Pupko T."/>
            <person name="Shuman H.A."/>
            <person name="Segal G."/>
        </authorList>
    </citation>
    <scope>NUCLEOTIDE SEQUENCE [LARGE SCALE GENOMIC DNA]</scope>
    <source>
        <strain evidence="1 2">BL-540</strain>
    </source>
</reference>
<dbReference type="SUPFAM" id="SSF51445">
    <property type="entry name" value="(Trans)glycosidases"/>
    <property type="match status" value="1"/>
</dbReference>
<gene>
    <name evidence="1" type="ORF">Ljor_2544</name>
</gene>
<dbReference type="STRING" id="456.Ljor_2544"/>
<keyword evidence="2" id="KW-1185">Reference proteome</keyword>
<dbReference type="InterPro" id="IPR017853">
    <property type="entry name" value="GH"/>
</dbReference>
<dbReference type="Gene3D" id="3.20.20.80">
    <property type="entry name" value="Glycosidases"/>
    <property type="match status" value="1"/>
</dbReference>
<dbReference type="PANTHER" id="PTHR42976:SF1">
    <property type="entry name" value="GH18 DOMAIN-CONTAINING PROTEIN-RELATED"/>
    <property type="match status" value="1"/>
</dbReference>
<evidence type="ECO:0000313" key="2">
    <source>
        <dbReference type="Proteomes" id="UP000055035"/>
    </source>
</evidence>
<proteinExistence type="predicted"/>
<dbReference type="PANTHER" id="PTHR42976">
    <property type="entry name" value="BIFUNCTIONAL CHITINASE/LYSOZYME-RELATED"/>
    <property type="match status" value="1"/>
</dbReference>
<dbReference type="RefSeq" id="WP_058471917.1">
    <property type="nucleotide sequence ID" value="NZ_CAAAIC010000010.1"/>
</dbReference>
<dbReference type="OrthoDB" id="6018988at2"/>
<dbReference type="CDD" id="cd06543">
    <property type="entry name" value="GH18_PF-ChiA-like"/>
    <property type="match status" value="1"/>
</dbReference>
<evidence type="ECO:0000313" key="1">
    <source>
        <dbReference type="EMBL" id="KTD18238.1"/>
    </source>
</evidence>
<sequence length="339" mass="37475">MEKIIFMLNLALLSVNNAVGAEKTVAFSPYADITINTHWDAETQDMEPMDLTQIALDNNIRQYHLAFITDSGSCQPAWGAQATYGLENNWGKHLTDKLAQNGIDVTISFGGASGTDISLNCDKDKLNEIFEKVISAYQAKGLDFDIENGTADVNKLIQALQSFQQRHPKIRLSFTLPVLPEGLTFEGKEVLNTVKAAGLNYQVNIMAMDYGPAYAGDMGSYAIRASNALHDTLKELYPEKDDASLWQQIMVTPMIGVNDVNIEQFTLDNADALKQFADSKRLGALSMWSIARDKPCAEKWASPTCSGKNLQKSDYEFVQHFQKPASASDKTDKNSKTPK</sequence>
<dbReference type="InterPro" id="IPR052750">
    <property type="entry name" value="GH18_Chitinase"/>
</dbReference>
<dbReference type="Proteomes" id="UP000055035">
    <property type="component" value="Unassembled WGS sequence"/>
</dbReference>